<evidence type="ECO:0000313" key="3">
    <source>
        <dbReference type="Proteomes" id="UP001160148"/>
    </source>
</evidence>
<accession>A0AAV0WA80</accession>
<evidence type="ECO:0000313" key="2">
    <source>
        <dbReference type="EMBL" id="CAI6352717.1"/>
    </source>
</evidence>
<keyword evidence="3" id="KW-1185">Reference proteome</keyword>
<proteinExistence type="predicted"/>
<organism evidence="2 3">
    <name type="scientific">Macrosiphum euphorbiae</name>
    <name type="common">potato aphid</name>
    <dbReference type="NCBI Taxonomy" id="13131"/>
    <lineage>
        <taxon>Eukaryota</taxon>
        <taxon>Metazoa</taxon>
        <taxon>Ecdysozoa</taxon>
        <taxon>Arthropoda</taxon>
        <taxon>Hexapoda</taxon>
        <taxon>Insecta</taxon>
        <taxon>Pterygota</taxon>
        <taxon>Neoptera</taxon>
        <taxon>Paraneoptera</taxon>
        <taxon>Hemiptera</taxon>
        <taxon>Sternorrhyncha</taxon>
        <taxon>Aphidomorpha</taxon>
        <taxon>Aphidoidea</taxon>
        <taxon>Aphididae</taxon>
        <taxon>Macrosiphini</taxon>
        <taxon>Macrosiphum</taxon>
    </lineage>
</organism>
<dbReference type="AlphaFoldDB" id="A0AAV0WA80"/>
<evidence type="ECO:0000256" key="1">
    <source>
        <dbReference type="SAM" id="MobiDB-lite"/>
    </source>
</evidence>
<feature type="compositionally biased region" description="Polar residues" evidence="1">
    <location>
        <begin position="51"/>
        <end position="63"/>
    </location>
</feature>
<name>A0AAV0WA80_9HEMI</name>
<protein>
    <submittedName>
        <fullName evidence="2">Uncharacterized protein</fullName>
    </submittedName>
</protein>
<gene>
    <name evidence="2" type="ORF">MEUPH1_LOCUS8922</name>
</gene>
<dbReference type="EMBL" id="CARXXK010000002">
    <property type="protein sequence ID" value="CAI6352717.1"/>
    <property type="molecule type" value="Genomic_DNA"/>
</dbReference>
<comment type="caution">
    <text evidence="2">The sequence shown here is derived from an EMBL/GenBank/DDBJ whole genome shotgun (WGS) entry which is preliminary data.</text>
</comment>
<dbReference type="Proteomes" id="UP001160148">
    <property type="component" value="Unassembled WGS sequence"/>
</dbReference>
<sequence length="118" mass="13362">MNNENDILEMLDRIDEEGISMSDDSYIDFDYEASERSDGNSIITDSDVDHTTTPSNSSDNNVSFDQNIIFRQVNEPVSDVSIQSFSSDDESDVSDWEENKLDEIEDFNFDNNSAGIKI</sequence>
<feature type="region of interest" description="Disordered" evidence="1">
    <location>
        <begin position="33"/>
        <end position="63"/>
    </location>
</feature>
<reference evidence="2 3" key="1">
    <citation type="submission" date="2023-01" db="EMBL/GenBank/DDBJ databases">
        <authorList>
            <person name="Whitehead M."/>
        </authorList>
    </citation>
    <scope>NUCLEOTIDE SEQUENCE [LARGE SCALE GENOMIC DNA]</scope>
</reference>